<dbReference type="RefSeq" id="XP_031008588.1">
    <property type="nucleotide sequence ID" value="XM_031147002.1"/>
</dbReference>
<evidence type="ECO:0000256" key="1">
    <source>
        <dbReference type="ARBA" id="ARBA00022450"/>
    </source>
</evidence>
<dbReference type="InterPro" id="IPR036291">
    <property type="entry name" value="NAD(P)-bd_dom_sf"/>
</dbReference>
<evidence type="ECO:0000256" key="2">
    <source>
        <dbReference type="ARBA" id="ARBA00022553"/>
    </source>
</evidence>
<keyword evidence="1" id="KW-0596">Phosphopantetheine</keyword>
<dbReference type="InterPro" id="IPR013120">
    <property type="entry name" value="FAR_NAD-bd"/>
</dbReference>
<feature type="region of interest" description="Disordered" evidence="3">
    <location>
        <begin position="1"/>
        <end position="27"/>
    </location>
</feature>
<dbReference type="InterPro" id="IPR036736">
    <property type="entry name" value="ACP-like_sf"/>
</dbReference>
<dbReference type="PROSITE" id="PS50075">
    <property type="entry name" value="CARRIER"/>
    <property type="match status" value="1"/>
</dbReference>
<protein>
    <submittedName>
        <fullName evidence="5">Adenylate-forming reductase</fullName>
    </submittedName>
</protein>
<dbReference type="GO" id="GO:0031177">
    <property type="term" value="F:phosphopantetheine binding"/>
    <property type="evidence" value="ECO:0007669"/>
    <property type="project" value="InterPro"/>
</dbReference>
<dbReference type="Pfam" id="PF00550">
    <property type="entry name" value="PP-binding"/>
    <property type="match status" value="1"/>
</dbReference>
<dbReference type="InterPro" id="IPR020845">
    <property type="entry name" value="AMP-binding_CS"/>
</dbReference>
<name>A0A8H8U2Z9_9HELO</name>
<accession>A0A8H8U2Z9</accession>
<dbReference type="InterPro" id="IPR042099">
    <property type="entry name" value="ANL_N_sf"/>
</dbReference>
<dbReference type="Pfam" id="PF23562">
    <property type="entry name" value="AMP-binding_C_3"/>
    <property type="match status" value="1"/>
</dbReference>
<dbReference type="PROSITE" id="PS00455">
    <property type="entry name" value="AMP_BINDING"/>
    <property type="match status" value="1"/>
</dbReference>
<dbReference type="SUPFAM" id="SSF51735">
    <property type="entry name" value="NAD(P)-binding Rossmann-fold domains"/>
    <property type="match status" value="1"/>
</dbReference>
<dbReference type="GeneID" id="41982222"/>
<dbReference type="InterPro" id="IPR000873">
    <property type="entry name" value="AMP-dep_synth/lig_dom"/>
</dbReference>
<dbReference type="EMBL" id="QGMH01000014">
    <property type="protein sequence ID" value="TVY29801.1"/>
    <property type="molecule type" value="Genomic_DNA"/>
</dbReference>
<dbReference type="InterPro" id="IPR051414">
    <property type="entry name" value="Adenylate-forming_Reductase"/>
</dbReference>
<feature type="domain" description="Carrier" evidence="4">
    <location>
        <begin position="601"/>
        <end position="675"/>
    </location>
</feature>
<proteinExistence type="predicted"/>
<dbReference type="Gene3D" id="1.10.1200.10">
    <property type="entry name" value="ACP-like"/>
    <property type="match status" value="1"/>
</dbReference>
<dbReference type="PANTHER" id="PTHR43439">
    <property type="entry name" value="PHENYLACETATE-COENZYME A LIGASE"/>
    <property type="match status" value="1"/>
</dbReference>
<dbReference type="Pfam" id="PF07993">
    <property type="entry name" value="NAD_binding_4"/>
    <property type="match status" value="1"/>
</dbReference>
<dbReference type="Proteomes" id="UP000431533">
    <property type="component" value="Unassembled WGS sequence"/>
</dbReference>
<comment type="caution">
    <text evidence="5">The sequence shown here is derived from an EMBL/GenBank/DDBJ whole genome shotgun (WGS) entry which is preliminary data.</text>
</comment>
<dbReference type="Pfam" id="PF00501">
    <property type="entry name" value="AMP-binding"/>
    <property type="match status" value="1"/>
</dbReference>
<evidence type="ECO:0000313" key="5">
    <source>
        <dbReference type="EMBL" id="TVY29801.1"/>
    </source>
</evidence>
<dbReference type="SUPFAM" id="SSF56801">
    <property type="entry name" value="Acetyl-CoA synthetase-like"/>
    <property type="match status" value="1"/>
</dbReference>
<dbReference type="SMART" id="SM00823">
    <property type="entry name" value="PKS_PP"/>
    <property type="match status" value="1"/>
</dbReference>
<evidence type="ECO:0000313" key="6">
    <source>
        <dbReference type="Proteomes" id="UP000431533"/>
    </source>
</evidence>
<feature type="compositionally biased region" description="Polar residues" evidence="3">
    <location>
        <begin position="13"/>
        <end position="24"/>
    </location>
</feature>
<keyword evidence="2" id="KW-0597">Phosphoprotein</keyword>
<dbReference type="InterPro" id="IPR009081">
    <property type="entry name" value="PP-bd_ACP"/>
</dbReference>
<evidence type="ECO:0000256" key="3">
    <source>
        <dbReference type="SAM" id="MobiDB-lite"/>
    </source>
</evidence>
<feature type="compositionally biased region" description="Low complexity" evidence="3">
    <location>
        <begin position="674"/>
        <end position="687"/>
    </location>
</feature>
<dbReference type="PANTHER" id="PTHR43439:SF2">
    <property type="entry name" value="ENZYME, PUTATIVE (JCVI)-RELATED"/>
    <property type="match status" value="1"/>
</dbReference>
<dbReference type="OrthoDB" id="429813at2759"/>
<dbReference type="AlphaFoldDB" id="A0A8H8U2Z9"/>
<reference evidence="5 6" key="1">
    <citation type="submission" date="2018-05" db="EMBL/GenBank/DDBJ databases">
        <title>Genome sequencing and assembly of the regulated plant pathogen Lachnellula willkommii and related sister species for the development of diagnostic species identification markers.</title>
        <authorList>
            <person name="Giroux E."/>
            <person name="Bilodeau G."/>
        </authorList>
    </citation>
    <scope>NUCLEOTIDE SEQUENCE [LARGE SCALE GENOMIC DNA]</scope>
    <source>
        <strain evidence="5 6">CBS 185.66</strain>
    </source>
</reference>
<dbReference type="Gene3D" id="3.40.50.12780">
    <property type="entry name" value="N-terminal domain of ligase-like"/>
    <property type="match status" value="1"/>
</dbReference>
<dbReference type="SUPFAM" id="SSF47336">
    <property type="entry name" value="ACP-like"/>
    <property type="match status" value="1"/>
</dbReference>
<sequence length="1129" mass="124074">MAPTLLDPPLPQEATSKSVQTCSDPSVIPSEKASQRIRELWWLHGHPHSKRYSNPKLVSLGALVRHSGVTYKGQKAFLYPLTADATTPYKSMTWNEFDRVTESIALSYALQLENELEDANSIGKQPTVALLGGGKTIEYFCTQLALQKLGVRVLLLAESNALSALHYLLETCQALVVITDFKNAGTDTNGVRKLDMIETLPPNPATKASEVDAVKFQDFEDVWERHSFIIHSSGSTGMPKPVMHTNRSMMLIARMYRLFQEFNVENWFLLFPLYHIAGISIAFSNLPNGQILSFPPLAWPPSSSSIFAAWKTLSSMGHPVECTHCAPTLIENMYEYITENGGDFTPLSSLKVLQPGGAALSDNIVKALTSNGVNVKTTYGSTEIGPPLRPIPHTRENPNCYSFRNLYPDNPLIKMEEVGKGVYECIIYKGFDFAADLWQGKPDDEPYRTNDLFIQDPPRSGNFTLQGRKDDILVHSNGENTSAGPLQLDIQSSSQLIHKALVLGHSKPDVSLLVEVHENYDPESKSTQNTIWGAIQHVNTPYPSHSQITKPMIHYLPKGSTLPVTPKGNVRRKEAERIYSSQIDRLYADPLPTLSFSSSVEPLADYISTLLSTLTSTHASEIQPWTSFYSLGIDSRLALSLRASLSSHLNRPLSLSSIFENPSIEKLVSYLIPSSSKSSNPSLNSTSDKATETTKRIISRLESEFKSWPPGSPRDQNPAGPILKREKETVLLTGASGSLGTALLQTLSSSPRIGKIYAMVRGPNHVSKLAQSLQQKDIDPSILKSAAEGGSGKIEVVNFSMQDPLLGLEVKKYAEVAREVTVVVANAWKMDFNMGVKEFEADCLRCTMSLLRLCHASDAHARFCFTSSISTCMGPASPSIIPESPIGPDPAVALPTGYAQIERITQTASKTLKIPTTLLRTGQICGSTLTSNWPTTEMWPILFATSLHPSMRAVPLLPGQSVDWIPVDVAANVIVDLLTPPLTCNGNAHVDGDGKEIVEQEKADYQAHNIVNPHPIPWSSLISMVLQSTTTSSSDTSPLQTLPISTWVEKLNLLSTTTPSIPGLKLLQFFEDMASSSSSSGKGEEEVEERYFQTETTQALSSALRECEAFNEAWLRGNFRVWREVGFLL</sequence>
<feature type="compositionally biased region" description="Pro residues" evidence="3">
    <location>
        <begin position="1"/>
        <end position="11"/>
    </location>
</feature>
<gene>
    <name evidence="5" type="primary">nps10_1</name>
    <name evidence="5" type="ORF">LHYA1_G002024</name>
</gene>
<dbReference type="Gene3D" id="3.40.50.720">
    <property type="entry name" value="NAD(P)-binding Rossmann-like Domain"/>
    <property type="match status" value="1"/>
</dbReference>
<feature type="region of interest" description="Disordered" evidence="3">
    <location>
        <begin position="674"/>
        <end position="694"/>
    </location>
</feature>
<dbReference type="InterPro" id="IPR020806">
    <property type="entry name" value="PKS_PP-bd"/>
</dbReference>
<keyword evidence="6" id="KW-1185">Reference proteome</keyword>
<evidence type="ECO:0000259" key="4">
    <source>
        <dbReference type="PROSITE" id="PS50075"/>
    </source>
</evidence>
<organism evidence="5 6">
    <name type="scientific">Lachnellula hyalina</name>
    <dbReference type="NCBI Taxonomy" id="1316788"/>
    <lineage>
        <taxon>Eukaryota</taxon>
        <taxon>Fungi</taxon>
        <taxon>Dikarya</taxon>
        <taxon>Ascomycota</taxon>
        <taxon>Pezizomycotina</taxon>
        <taxon>Leotiomycetes</taxon>
        <taxon>Helotiales</taxon>
        <taxon>Lachnaceae</taxon>
        <taxon>Lachnellula</taxon>
    </lineage>
</organism>